<organism evidence="8 9">
    <name type="scientific">Amphimedon queenslandica</name>
    <name type="common">Sponge</name>
    <dbReference type="NCBI Taxonomy" id="400682"/>
    <lineage>
        <taxon>Eukaryota</taxon>
        <taxon>Metazoa</taxon>
        <taxon>Porifera</taxon>
        <taxon>Demospongiae</taxon>
        <taxon>Heteroscleromorpha</taxon>
        <taxon>Haplosclerida</taxon>
        <taxon>Niphatidae</taxon>
        <taxon>Amphimedon</taxon>
    </lineage>
</organism>
<dbReference type="InterPro" id="IPR015925">
    <property type="entry name" value="Ryanodine_IP3_receptor"/>
</dbReference>
<keyword evidence="3 6" id="KW-1133">Transmembrane helix</keyword>
<feature type="region of interest" description="Disordered" evidence="5">
    <location>
        <begin position="689"/>
        <end position="710"/>
    </location>
</feature>
<feature type="transmembrane region" description="Helical" evidence="6">
    <location>
        <begin position="413"/>
        <end position="430"/>
    </location>
</feature>
<dbReference type="Proteomes" id="UP000007879">
    <property type="component" value="Unassembled WGS sequence"/>
</dbReference>
<keyword evidence="4 6" id="KW-0472">Membrane</keyword>
<protein>
    <recommendedName>
        <fullName evidence="7">Ion transport domain-containing protein</fullName>
    </recommendedName>
</protein>
<feature type="compositionally biased region" description="Low complexity" evidence="5">
    <location>
        <begin position="697"/>
        <end position="710"/>
    </location>
</feature>
<dbReference type="GO" id="GO:0005216">
    <property type="term" value="F:monoatomic ion channel activity"/>
    <property type="evidence" value="ECO:0007669"/>
    <property type="project" value="InterPro"/>
</dbReference>
<comment type="subcellular location">
    <subcellularLocation>
        <location evidence="1">Membrane</location>
        <topology evidence="1">Multi-pass membrane protein</topology>
    </subcellularLocation>
</comment>
<dbReference type="PANTHER" id="PTHR13715:SF99">
    <property type="entry name" value="INOSITOL 1,4,5-TRISPHOSPHATE RECEPTOR-LIKE PROTEIN A"/>
    <property type="match status" value="1"/>
</dbReference>
<dbReference type="AlphaFoldDB" id="A0AAN0JPS7"/>
<reference evidence="9" key="1">
    <citation type="journal article" date="2010" name="Nature">
        <title>The Amphimedon queenslandica genome and the evolution of animal complexity.</title>
        <authorList>
            <person name="Srivastava M."/>
            <person name="Simakov O."/>
            <person name="Chapman J."/>
            <person name="Fahey B."/>
            <person name="Gauthier M.E."/>
            <person name="Mitros T."/>
            <person name="Richards G.S."/>
            <person name="Conaco C."/>
            <person name="Dacre M."/>
            <person name="Hellsten U."/>
            <person name="Larroux C."/>
            <person name="Putnam N.H."/>
            <person name="Stanke M."/>
            <person name="Adamska M."/>
            <person name="Darling A."/>
            <person name="Degnan S.M."/>
            <person name="Oakley T.H."/>
            <person name="Plachetzki D.C."/>
            <person name="Zhai Y."/>
            <person name="Adamski M."/>
            <person name="Calcino A."/>
            <person name="Cummins S.F."/>
            <person name="Goodstein D.M."/>
            <person name="Harris C."/>
            <person name="Jackson D.J."/>
            <person name="Leys S.P."/>
            <person name="Shu S."/>
            <person name="Woodcroft B.J."/>
            <person name="Vervoort M."/>
            <person name="Kosik K.S."/>
            <person name="Manning G."/>
            <person name="Degnan B.M."/>
            <person name="Rokhsar D.S."/>
        </authorList>
    </citation>
    <scope>NUCLEOTIDE SEQUENCE [LARGE SCALE GENOMIC DNA]</scope>
</reference>
<keyword evidence="9" id="KW-1185">Reference proteome</keyword>
<feature type="domain" description="Ion transport" evidence="7">
    <location>
        <begin position="381"/>
        <end position="574"/>
    </location>
</feature>
<feature type="transmembrane region" description="Helical" evidence="6">
    <location>
        <begin position="320"/>
        <end position="338"/>
    </location>
</feature>
<name>A0AAN0JPS7_AMPQE</name>
<dbReference type="KEGG" id="aqu:109587055"/>
<feature type="transmembrane region" description="Helical" evidence="6">
    <location>
        <begin position="256"/>
        <end position="274"/>
    </location>
</feature>
<keyword evidence="2 6" id="KW-0812">Transmembrane</keyword>
<evidence type="ECO:0000256" key="1">
    <source>
        <dbReference type="ARBA" id="ARBA00004141"/>
    </source>
</evidence>
<dbReference type="InterPro" id="IPR005821">
    <property type="entry name" value="Ion_trans_dom"/>
</dbReference>
<evidence type="ECO:0000256" key="6">
    <source>
        <dbReference type="SAM" id="Phobius"/>
    </source>
</evidence>
<proteinExistence type="predicted"/>
<dbReference type="RefSeq" id="XP_019858827.1">
    <property type="nucleotide sequence ID" value="XM_020003268.1"/>
</dbReference>
<dbReference type="EnsemblMetazoa" id="XM_020003268.1">
    <property type="protein sequence ID" value="XP_019858827.1"/>
    <property type="gene ID" value="LOC109587055"/>
</dbReference>
<evidence type="ECO:0000259" key="7">
    <source>
        <dbReference type="Pfam" id="PF00520"/>
    </source>
</evidence>
<dbReference type="GO" id="GO:0016020">
    <property type="term" value="C:membrane"/>
    <property type="evidence" value="ECO:0007669"/>
    <property type="project" value="UniProtKB-SubCell"/>
</dbReference>
<evidence type="ECO:0000256" key="5">
    <source>
        <dbReference type="SAM" id="MobiDB-lite"/>
    </source>
</evidence>
<dbReference type="PANTHER" id="PTHR13715">
    <property type="entry name" value="RYANODINE RECEPTOR AND IP3 RECEPTOR"/>
    <property type="match status" value="1"/>
</dbReference>
<sequence>MQVAMRNEGFNIVSQVSFIFFYISNHWDDTKVDIAQKTVQALIEMCTGDYINQDIAFKGQVIVSINLQLNMHSDNEEKRKLKSSCIELLEVMLEEIDEKSCTLAKCIANHLEMDKLYQEMLNLFDISNYELLCRAYNVLKRIADYEGISTEKLVEVKEDDKVHQAMWEYCRHRSRSVEIAYKNDTVTQAYFSYDPKIHIKDKSYIQSQIKRSTPQEKLLDFIEWTNAVEKMQSKKDIFTFFRNKIPFLILSRLRQWLLIFLTILLNLIVLFTVYTPLDYNMANGVCTTNSTDNETCSSTSHFQPILSPQISLGSTTVLEILGFVHAALAVMMVIEYFAGNWGSFSPLMELKEHLSCKKIFFSLSKIILGKNITYRLCLGSFKLYLQKPQQSVANDKNTLANEYYQISWSSFQSIYRIFFMVCSLVAWIPVPGLKYMYCLCMLYPFLKFDVVAYISRAIKRSIKQLASVFLLCFVFIYIYAVVSFALLNNYFSKDKDQFCGSLVQCFFTVSRLGLLSTLGSELEIRPNNDYEPNFTLYGFRTFYDLVFFIVVTTLGLNIIIAILVDRFSEMREKSDKVEEDNESRCFICSIERSMFDKDFKKHVTKEHNLWDYMRFIIHVKSLPENSHNALEKYVFDQVNEGKNSIKFFPLYKAKSLPHYEHGDSKNESQDKEEYRPDKELLSLITKDRGSRWRRRTSSYSTSQRQVSFAL</sequence>
<feature type="transmembrane region" description="Helical" evidence="6">
    <location>
        <begin position="542"/>
        <end position="564"/>
    </location>
</feature>
<evidence type="ECO:0000256" key="2">
    <source>
        <dbReference type="ARBA" id="ARBA00022692"/>
    </source>
</evidence>
<evidence type="ECO:0000313" key="8">
    <source>
        <dbReference type="EnsemblMetazoa" id="XP_019858827.1"/>
    </source>
</evidence>
<evidence type="ECO:0000313" key="9">
    <source>
        <dbReference type="Proteomes" id="UP000007879"/>
    </source>
</evidence>
<accession>A0AAN0JPS7</accession>
<dbReference type="Gene3D" id="1.10.287.70">
    <property type="match status" value="1"/>
</dbReference>
<dbReference type="Pfam" id="PF00520">
    <property type="entry name" value="Ion_trans"/>
    <property type="match status" value="1"/>
</dbReference>
<dbReference type="GeneID" id="109587055"/>
<reference evidence="8" key="2">
    <citation type="submission" date="2024-06" db="UniProtKB">
        <authorList>
            <consortium name="EnsemblMetazoa"/>
        </authorList>
    </citation>
    <scope>IDENTIFICATION</scope>
</reference>
<dbReference type="GO" id="GO:0006816">
    <property type="term" value="P:calcium ion transport"/>
    <property type="evidence" value="ECO:0007669"/>
    <property type="project" value="InterPro"/>
</dbReference>
<feature type="transmembrane region" description="Helical" evidence="6">
    <location>
        <begin position="466"/>
        <end position="487"/>
    </location>
</feature>
<evidence type="ECO:0000256" key="4">
    <source>
        <dbReference type="ARBA" id="ARBA00023136"/>
    </source>
</evidence>
<evidence type="ECO:0000256" key="3">
    <source>
        <dbReference type="ARBA" id="ARBA00022989"/>
    </source>
</evidence>